<feature type="region of interest" description="Disordered" evidence="10">
    <location>
        <begin position="905"/>
        <end position="971"/>
    </location>
</feature>
<dbReference type="InterPro" id="IPR006153">
    <property type="entry name" value="Cation/H_exchanger_TM"/>
</dbReference>
<keyword evidence="2" id="KW-0813">Transport</keyword>
<dbReference type="Gene3D" id="6.10.140.1330">
    <property type="match status" value="1"/>
</dbReference>
<dbReference type="EMBL" id="VLTM01000028">
    <property type="protein sequence ID" value="KAA0162322.1"/>
    <property type="molecule type" value="Genomic_DNA"/>
</dbReference>
<dbReference type="SUPFAM" id="SSF53822">
    <property type="entry name" value="Periplasmic binding protein-like I"/>
    <property type="match status" value="1"/>
</dbReference>
<feature type="transmembrane region" description="Helical" evidence="11">
    <location>
        <begin position="1035"/>
        <end position="1056"/>
    </location>
</feature>
<evidence type="ECO:0000256" key="8">
    <source>
        <dbReference type="ARBA" id="ARBA00023136"/>
    </source>
</evidence>
<dbReference type="GO" id="GO:0015385">
    <property type="term" value="F:sodium:proton antiporter activity"/>
    <property type="evidence" value="ECO:0007669"/>
    <property type="project" value="InterPro"/>
</dbReference>
<keyword evidence="9" id="KW-0739">Sodium transport</keyword>
<evidence type="ECO:0008006" key="17">
    <source>
        <dbReference type="Google" id="ProtNLM"/>
    </source>
</evidence>
<dbReference type="GO" id="GO:0051453">
    <property type="term" value="P:regulation of intracellular pH"/>
    <property type="evidence" value="ECO:0007669"/>
    <property type="project" value="TreeGrafter"/>
</dbReference>
<feature type="domain" description="Receptor ligand binding region" evidence="14">
    <location>
        <begin position="58"/>
        <end position="292"/>
    </location>
</feature>
<evidence type="ECO:0000313" key="16">
    <source>
        <dbReference type="Proteomes" id="UP000325113"/>
    </source>
</evidence>
<sequence length="1254" mass="125315">MRGAAAAVVALVAAAGAAHAAVTTVRVGLLLPNTSAPGECKLAHELFAGALNYTAHVNSLLGSDVRLQTVALGGESPAAAWAAAQAFLAHPAPCGNGTALADCNVVHAAVVGPRSSLGSEFVQLVAEQRRVPLLAYAASAPGLSVGIGGSEEDSAPEQFLRLCYSDEVTVRGLWAAVERFRWDIVVALHEQGSPEAQGQLEVLERQARAAAAAQERGEPTATLDGEPAQLVGSFPFDPLDPDSVTEALEAARDTGVRVLALLGTDHGAATLLRAAAEAGMVGKGWSWIGGGALRPAAWSADDDAAVAAAAGRGDGDPDPAALARIRQGLALRPRLSGVLAVLPLGASGVDEGSAPGAAAGAAASASGGGGGSGAEGSYGFGSEVLIPAAYTAHGSAPYPASAASLFPAPAPSACFPVVECALADGDAAHGACRLGRTDVHLPFTRQAIALLGRAAQALAAGGAAAAAARARAGVASGCPSDVAATAGRAAVCPALLVSAARVVAEEESGPLAAAAGAADGVLPVPSFTAAGERAAVELELVQAQPGGADVALARWAGPAGWVSTGRPVVWPGGEAATPSDRVVIKEAVGAAVFVTFALGVTLSTFLAHGLHRAGCSAIPESAITIALGAAVGAVIASTGDASAVRAARFDEELFALVLLPIIIAESGLVLDKHPFFSQLFSILTFALFGTIIATMVVGGAIFALGEAGLVLELTLEEALSYAALISAVDPVATLAVFSSQGVDPTLNALVYGEAVINDAVAIVLFTTASSFISSPVTHESVLAAVGSFFVVMIGSLALGGAFGLATTLMFRCVRPLSPPAPAPAAGGSELGDCDDEDGSSGAEPLDPAAPLHDDRAGEAALLPASGARVGGRPASGGGSSLSAASVPAAAATGASSGDIELAEVRRPAGASPRAPQPAAAAVALASPGTRVSDEYAGFGPDGPGGAAAAGQGQQQLHAGPDDDGSAAERHARKDDALASLVSGVAASAPGDTAPLPPPGSCRERFALTDRLGVVQAGTTLVMAYGSFAVAEALGLSGIVSSLFAGVAMNHWLTRALSPEGRRATQSTFRVLASLAETAVFFLIGANSALFSGVFDFGLVAASILLCLVARLLSVFPLAACLNLCRKDPIPLRSMTMMWIAGLRGAIAYATALRFPTQHQEEIVNATSWVVIFTIVVLGTASEPSLRCLGVPVGGAVSDPAARQARIRMTKDAQKESWLKRQIAKCDRQRLRPCLYAPEVLAPPGQGAGKPGGRQ</sequence>
<keyword evidence="4 11" id="KW-0812">Transmembrane</keyword>
<feature type="transmembrane region" description="Helical" evidence="11">
    <location>
        <begin position="1136"/>
        <end position="1156"/>
    </location>
</feature>
<feature type="compositionally biased region" description="Low complexity" evidence="10">
    <location>
        <begin position="948"/>
        <end position="958"/>
    </location>
</feature>
<feature type="transmembrane region" description="Helical" evidence="11">
    <location>
        <begin position="784"/>
        <end position="810"/>
    </location>
</feature>
<dbReference type="AlphaFoldDB" id="A0A5A8D9R0"/>
<comment type="subcellular location">
    <subcellularLocation>
        <location evidence="1">Cell membrane</location>
        <topology evidence="1">Multi-pass membrane protein</topology>
    </subcellularLocation>
</comment>
<dbReference type="InterPro" id="IPR028082">
    <property type="entry name" value="Peripla_BP_I"/>
</dbReference>
<evidence type="ECO:0000256" key="7">
    <source>
        <dbReference type="ARBA" id="ARBA00023065"/>
    </source>
</evidence>
<dbReference type="GO" id="GO:0005886">
    <property type="term" value="C:plasma membrane"/>
    <property type="evidence" value="ECO:0007669"/>
    <property type="project" value="UniProtKB-SubCell"/>
</dbReference>
<feature type="transmembrane region" description="Helical" evidence="11">
    <location>
        <begin position="718"/>
        <end position="737"/>
    </location>
</feature>
<keyword evidence="3" id="KW-1003">Cell membrane</keyword>
<gene>
    <name evidence="15" type="ORF">FNF31_03364</name>
</gene>
<feature type="transmembrane region" description="Helical" evidence="11">
    <location>
        <begin position="1096"/>
        <end position="1124"/>
    </location>
</feature>
<feature type="domain" description="Cation/H+ exchanger transmembrane" evidence="13">
    <location>
        <begin position="1011"/>
        <end position="1185"/>
    </location>
</feature>
<evidence type="ECO:0000256" key="6">
    <source>
        <dbReference type="ARBA" id="ARBA00023053"/>
    </source>
</evidence>
<dbReference type="Proteomes" id="UP000325113">
    <property type="component" value="Unassembled WGS sequence"/>
</dbReference>
<evidence type="ECO:0000256" key="10">
    <source>
        <dbReference type="SAM" id="MobiDB-lite"/>
    </source>
</evidence>
<feature type="transmembrane region" description="Helical" evidence="11">
    <location>
        <begin position="653"/>
        <end position="670"/>
    </location>
</feature>
<accession>A0A5A8D9R0</accession>
<feature type="transmembrane region" description="Helical" evidence="11">
    <location>
        <begin position="622"/>
        <end position="641"/>
    </location>
</feature>
<feature type="transmembrane region" description="Helical" evidence="11">
    <location>
        <begin position="749"/>
        <end position="772"/>
    </location>
</feature>
<feature type="compositionally biased region" description="Low complexity" evidence="10">
    <location>
        <begin position="907"/>
        <end position="928"/>
    </location>
</feature>
<dbReference type="Gene3D" id="3.40.50.2300">
    <property type="match status" value="1"/>
</dbReference>
<evidence type="ECO:0000256" key="2">
    <source>
        <dbReference type="ARBA" id="ARBA00022448"/>
    </source>
</evidence>
<evidence type="ECO:0000313" key="15">
    <source>
        <dbReference type="EMBL" id="KAA0162322.1"/>
    </source>
</evidence>
<feature type="domain" description="Cation/H+ exchanger transmembrane" evidence="13">
    <location>
        <begin position="603"/>
        <end position="812"/>
    </location>
</feature>
<dbReference type="InterPro" id="IPR001828">
    <property type="entry name" value="ANF_lig-bd_rcpt"/>
</dbReference>
<feature type="region of interest" description="Disordered" evidence="10">
    <location>
        <begin position="821"/>
        <end position="852"/>
    </location>
</feature>
<keyword evidence="8 11" id="KW-0472">Membrane</keyword>
<evidence type="ECO:0000256" key="5">
    <source>
        <dbReference type="ARBA" id="ARBA00022989"/>
    </source>
</evidence>
<keyword evidence="7" id="KW-0406">Ion transport</keyword>
<feature type="chain" id="PRO_5023112943" description="Cation/H+ exchanger domain-containing protein" evidence="12">
    <location>
        <begin position="21"/>
        <end position="1254"/>
    </location>
</feature>
<keyword evidence="6" id="KW-0915">Sodium</keyword>
<reference evidence="15 16" key="1">
    <citation type="submission" date="2019-07" db="EMBL/GenBank/DDBJ databases">
        <title>Genomes of Cafeteria roenbergensis.</title>
        <authorList>
            <person name="Fischer M.G."/>
            <person name="Hackl T."/>
            <person name="Roman M."/>
        </authorList>
    </citation>
    <scope>NUCLEOTIDE SEQUENCE [LARGE SCALE GENOMIC DNA]</scope>
    <source>
        <strain evidence="15 16">Cflag</strain>
    </source>
</reference>
<feature type="signal peptide" evidence="12">
    <location>
        <begin position="1"/>
        <end position="20"/>
    </location>
</feature>
<proteinExistence type="predicted"/>
<dbReference type="PRINTS" id="PR01084">
    <property type="entry name" value="NAHEXCHNGR"/>
</dbReference>
<keyword evidence="5 11" id="KW-1133">Transmembrane helix</keyword>
<comment type="caution">
    <text evidence="15">The sequence shown here is derived from an EMBL/GenBank/DDBJ whole genome shotgun (WGS) entry which is preliminary data.</text>
</comment>
<dbReference type="Pfam" id="PF00999">
    <property type="entry name" value="Na_H_Exchanger"/>
    <property type="match status" value="2"/>
</dbReference>
<keyword evidence="12" id="KW-0732">Signal</keyword>
<evidence type="ECO:0000259" key="14">
    <source>
        <dbReference type="Pfam" id="PF01094"/>
    </source>
</evidence>
<feature type="transmembrane region" description="Helical" evidence="11">
    <location>
        <begin position="1068"/>
        <end position="1090"/>
    </location>
</feature>
<evidence type="ECO:0000256" key="3">
    <source>
        <dbReference type="ARBA" id="ARBA00022475"/>
    </source>
</evidence>
<dbReference type="GO" id="GO:0015386">
    <property type="term" value="F:potassium:proton antiporter activity"/>
    <property type="evidence" value="ECO:0007669"/>
    <property type="project" value="TreeGrafter"/>
</dbReference>
<dbReference type="InterPro" id="IPR004709">
    <property type="entry name" value="NaH_exchanger"/>
</dbReference>
<name>A0A5A8D9R0_CAFRO</name>
<evidence type="ECO:0000256" key="11">
    <source>
        <dbReference type="SAM" id="Phobius"/>
    </source>
</evidence>
<evidence type="ECO:0000256" key="12">
    <source>
        <dbReference type="SAM" id="SignalP"/>
    </source>
</evidence>
<evidence type="ECO:0000259" key="13">
    <source>
        <dbReference type="Pfam" id="PF00999"/>
    </source>
</evidence>
<dbReference type="InterPro" id="IPR018422">
    <property type="entry name" value="Cation/H_exchanger_CPA1"/>
</dbReference>
<feature type="transmembrane region" description="Helical" evidence="11">
    <location>
        <begin position="587"/>
        <end position="610"/>
    </location>
</feature>
<feature type="transmembrane region" description="Helical" evidence="11">
    <location>
        <begin position="1162"/>
        <end position="1180"/>
    </location>
</feature>
<organism evidence="15 16">
    <name type="scientific">Cafeteria roenbergensis</name>
    <name type="common">Marine flagellate</name>
    <dbReference type="NCBI Taxonomy" id="33653"/>
    <lineage>
        <taxon>Eukaryota</taxon>
        <taxon>Sar</taxon>
        <taxon>Stramenopiles</taxon>
        <taxon>Bigyra</taxon>
        <taxon>Opalozoa</taxon>
        <taxon>Bicosoecida</taxon>
        <taxon>Cafeteriaceae</taxon>
        <taxon>Cafeteria</taxon>
    </lineage>
</organism>
<evidence type="ECO:0000256" key="4">
    <source>
        <dbReference type="ARBA" id="ARBA00022692"/>
    </source>
</evidence>
<evidence type="ECO:0000256" key="1">
    <source>
        <dbReference type="ARBA" id="ARBA00004651"/>
    </source>
</evidence>
<dbReference type="GO" id="GO:0098719">
    <property type="term" value="P:sodium ion import across plasma membrane"/>
    <property type="evidence" value="ECO:0007669"/>
    <property type="project" value="TreeGrafter"/>
</dbReference>
<dbReference type="PANTHER" id="PTHR10110:SF86">
    <property type="entry name" value="SODIUM_HYDROGEN EXCHANGER 7"/>
    <property type="match status" value="1"/>
</dbReference>
<dbReference type="Pfam" id="PF01094">
    <property type="entry name" value="ANF_receptor"/>
    <property type="match status" value="1"/>
</dbReference>
<evidence type="ECO:0000256" key="9">
    <source>
        <dbReference type="ARBA" id="ARBA00023201"/>
    </source>
</evidence>
<protein>
    <recommendedName>
        <fullName evidence="17">Cation/H+ exchanger domain-containing protein</fullName>
    </recommendedName>
</protein>
<feature type="transmembrane region" description="Helical" evidence="11">
    <location>
        <begin position="682"/>
        <end position="703"/>
    </location>
</feature>
<dbReference type="PANTHER" id="PTHR10110">
    <property type="entry name" value="SODIUM/HYDROGEN EXCHANGER"/>
    <property type="match status" value="1"/>
</dbReference>